<dbReference type="Pfam" id="PF19044">
    <property type="entry name" value="P-loop_TraG"/>
    <property type="match status" value="1"/>
</dbReference>
<dbReference type="STRING" id="1618356.UU93_C0001G0003"/>
<accession>A0A0G0Y8W0</accession>
<gene>
    <name evidence="3" type="ORF">UU93_C0001G0003</name>
</gene>
<dbReference type="AlphaFoldDB" id="A0A0G0Y8W0"/>
<dbReference type="SUPFAM" id="SSF52540">
    <property type="entry name" value="P-loop containing nucleoside triphosphate hydrolases"/>
    <property type="match status" value="1"/>
</dbReference>
<evidence type="ECO:0000313" key="4">
    <source>
        <dbReference type="Proteomes" id="UP000034160"/>
    </source>
</evidence>
<dbReference type="NCBIfam" id="NF045971">
    <property type="entry name" value="conju_CD1110"/>
    <property type="match status" value="1"/>
</dbReference>
<comment type="caution">
    <text evidence="3">The sequence shown here is derived from an EMBL/GenBank/DDBJ whole genome shotgun (WGS) entry which is preliminary data.</text>
</comment>
<proteinExistence type="predicted"/>
<organism evidence="3 4">
    <name type="scientific">Candidatus Amesbacteria bacterium GW2011_GWA2_42_12</name>
    <dbReference type="NCBI Taxonomy" id="1618356"/>
    <lineage>
        <taxon>Bacteria</taxon>
        <taxon>Candidatus Amesiibacteriota</taxon>
    </lineage>
</organism>
<name>A0A0G0Y8W0_9BACT</name>
<dbReference type="InterPro" id="IPR051162">
    <property type="entry name" value="T4SS_component"/>
</dbReference>
<dbReference type="InterPro" id="IPR027417">
    <property type="entry name" value="P-loop_NTPase"/>
</dbReference>
<evidence type="ECO:0000259" key="2">
    <source>
        <dbReference type="Pfam" id="PF19044"/>
    </source>
</evidence>
<dbReference type="Gene3D" id="3.40.50.300">
    <property type="entry name" value="P-loop containing nucleotide triphosphate hydrolases"/>
    <property type="match status" value="1"/>
</dbReference>
<sequence>MNLPKIKFFNKKSATPTTSPVLPPESGGGHEVGGGIVKNLDSAKSVSDIIAPQEINVDFNTMRTDGWYFRTLFVAGYPRFVNANWLAPLINFDHSLNISMFIYPVESKSTLDDLRRKIAEMEAEISTDIQRGRVIDPSTQAKLEDALSLQEQLVKGIERFFQYGLYVTIPAKSEAELDQVAKQVSSTLGSLLISSTPALLQQAEGFKTTLPTCTDHLMITRNMDTTSLATTFPFTSSELTSNEGVLYGLNEHNGSLVIFDRFSLENANTVVFAKAGAGKSYAIKLEILRSLMFGTEVIVIDPENEYKNLSDAVGGEYINFSFSSIHRINPFDLSALTEKSEENELNFKILSLHSLFKVIMGKLTPSEEAILDRALVATYKAKGITTDMETQKKTPPLMEDLFKALIGMEEPDSRSLADRIEKYVKGSFQGVIDQPSNVNLKNAFTVFSVRDLEDSVKPIAIYIILDYIWTKMRRDFKKRILVIDEAWYLMRSPDSAAFVYGIAKRCRKYFMGLTTITQDVDDFLGTDYGKAIVTNSSIQILMKQSPAAIDKVAQVFYLSEGEKHLLLSAGVGEGLFFAGNNHVAIRVIASPDEHKLITTKPQDVVVPK</sequence>
<dbReference type="Proteomes" id="UP000034160">
    <property type="component" value="Unassembled WGS sequence"/>
</dbReference>
<dbReference type="InterPro" id="IPR043964">
    <property type="entry name" value="P-loop_TraG"/>
</dbReference>
<evidence type="ECO:0000313" key="3">
    <source>
        <dbReference type="EMBL" id="KKS33172.1"/>
    </source>
</evidence>
<dbReference type="PANTHER" id="PTHR30121">
    <property type="entry name" value="UNCHARACTERIZED PROTEIN YJGR-RELATED"/>
    <property type="match status" value="1"/>
</dbReference>
<dbReference type="PANTHER" id="PTHR30121:SF6">
    <property type="entry name" value="SLR6007 PROTEIN"/>
    <property type="match status" value="1"/>
</dbReference>
<reference evidence="3 4" key="1">
    <citation type="journal article" date="2015" name="Nature">
        <title>rRNA introns, odd ribosomes, and small enigmatic genomes across a large radiation of phyla.</title>
        <authorList>
            <person name="Brown C.T."/>
            <person name="Hug L.A."/>
            <person name="Thomas B.C."/>
            <person name="Sharon I."/>
            <person name="Castelle C.J."/>
            <person name="Singh A."/>
            <person name="Wilkins M.J."/>
            <person name="Williams K.H."/>
            <person name="Banfield J.F."/>
        </authorList>
    </citation>
    <scope>NUCLEOTIDE SEQUENCE [LARGE SCALE GENOMIC DNA]</scope>
</reference>
<dbReference type="CDD" id="cd01127">
    <property type="entry name" value="TrwB_TraG_TraD_VirD4"/>
    <property type="match status" value="1"/>
</dbReference>
<protein>
    <submittedName>
        <fullName evidence="3">Type IV secretory pathway VirB4 component-like protein</fullName>
    </submittedName>
</protein>
<evidence type="ECO:0000256" key="1">
    <source>
        <dbReference type="SAM" id="MobiDB-lite"/>
    </source>
</evidence>
<feature type="region of interest" description="Disordered" evidence="1">
    <location>
        <begin position="9"/>
        <end position="29"/>
    </location>
</feature>
<dbReference type="EMBL" id="LCCN01000001">
    <property type="protein sequence ID" value="KKS33172.1"/>
    <property type="molecule type" value="Genomic_DNA"/>
</dbReference>
<feature type="domain" description="TraG P-loop" evidence="2">
    <location>
        <begin position="264"/>
        <end position="569"/>
    </location>
</feature>
<dbReference type="Gene3D" id="1.10.8.730">
    <property type="match status" value="1"/>
</dbReference>